<dbReference type="EC" id="3.1.3.73" evidence="2"/>
<dbReference type="Proteomes" id="UP001432180">
    <property type="component" value="Chromosome"/>
</dbReference>
<dbReference type="GO" id="GO:0043755">
    <property type="term" value="F:alpha-ribazole phosphatase activity"/>
    <property type="evidence" value="ECO:0007669"/>
    <property type="project" value="UniProtKB-EC"/>
</dbReference>
<keyword evidence="3" id="KW-1185">Reference proteome</keyword>
<evidence type="ECO:0000313" key="2">
    <source>
        <dbReference type="EMBL" id="WPL17011.1"/>
    </source>
</evidence>
<dbReference type="EMBL" id="CP121472">
    <property type="protein sequence ID" value="WPL17011.1"/>
    <property type="molecule type" value="Genomic_DNA"/>
</dbReference>
<proteinExistence type="predicted"/>
<dbReference type="InterPro" id="IPR029033">
    <property type="entry name" value="His_PPase_superfam"/>
</dbReference>
<dbReference type="SMART" id="SM00855">
    <property type="entry name" value="PGAM"/>
    <property type="match status" value="1"/>
</dbReference>
<dbReference type="SUPFAM" id="SSF53254">
    <property type="entry name" value="Phosphoglycerate mutase-like"/>
    <property type="match status" value="1"/>
</dbReference>
<keyword evidence="2" id="KW-0378">Hydrolase</keyword>
<name>A0ABZ0S9S2_9GAMM</name>
<organism evidence="2 3">
    <name type="scientific">Thiorhodovibrio winogradskyi</name>
    <dbReference type="NCBI Taxonomy" id="77007"/>
    <lineage>
        <taxon>Bacteria</taxon>
        <taxon>Pseudomonadati</taxon>
        <taxon>Pseudomonadota</taxon>
        <taxon>Gammaproteobacteria</taxon>
        <taxon>Chromatiales</taxon>
        <taxon>Chromatiaceae</taxon>
        <taxon>Thiorhodovibrio</taxon>
    </lineage>
</organism>
<dbReference type="CDD" id="cd07067">
    <property type="entry name" value="HP_PGM_like"/>
    <property type="match status" value="1"/>
</dbReference>
<dbReference type="PANTHER" id="PTHR48100:SF1">
    <property type="entry name" value="HISTIDINE PHOSPHATASE FAMILY PROTEIN-RELATED"/>
    <property type="match status" value="1"/>
</dbReference>
<evidence type="ECO:0000313" key="3">
    <source>
        <dbReference type="Proteomes" id="UP001432180"/>
    </source>
</evidence>
<reference evidence="2 3" key="1">
    <citation type="journal article" date="2023" name="Microorganisms">
        <title>Thiorhodovibrio frisius and Trv. litoralis spp. nov., Two Novel Members from a Clade of Fastidious Purple Sulfur Bacteria That Exhibit Unique Red-Shifted Light-Harvesting Capabilities.</title>
        <authorList>
            <person name="Methner A."/>
            <person name="Kuzyk S.B."/>
            <person name="Petersen J."/>
            <person name="Bauer S."/>
            <person name="Brinkmann H."/>
            <person name="Sichau K."/>
            <person name="Wanner G."/>
            <person name="Wolf J."/>
            <person name="Neumann-Schaal M."/>
            <person name="Henke P."/>
            <person name="Tank M."/>
            <person name="Sproer C."/>
            <person name="Bunk B."/>
            <person name="Overmann J."/>
        </authorList>
    </citation>
    <scope>NUCLEOTIDE SEQUENCE [LARGE SCALE GENOMIC DNA]</scope>
    <source>
        <strain evidence="2 3">DSM 6702</strain>
    </source>
</reference>
<gene>
    <name evidence="2" type="primary">cobC_1</name>
    <name evidence="2" type="ORF">Thiowin_01996</name>
</gene>
<dbReference type="PANTHER" id="PTHR48100">
    <property type="entry name" value="BROAD-SPECIFICITY PHOSPHATASE YOR283W-RELATED"/>
    <property type="match status" value="1"/>
</dbReference>
<protein>
    <submittedName>
        <fullName evidence="2">Alpha-ribazole phosphatase</fullName>
        <ecNumber evidence="2">3.1.3.73</ecNumber>
    </submittedName>
</protein>
<feature type="region of interest" description="Disordered" evidence="1">
    <location>
        <begin position="141"/>
        <end position="163"/>
    </location>
</feature>
<sequence length="226" mass="24239">MSGRLVDVLRHGEVQGGPCFRGRRDDPLTALGWRQMREALAALAEGQGACWDAVICSPATRCQAFAQDFASARGLPLMIHPALAERDFGAWEGLRASEIPLAELSAFWADPQAFDPPEAEPFAAFRRRVADAWRRLSAAAPVPAPNQGQGQGQGQDQADSAQNTGQHRLIITHGGVIRILLGEILGLADSSLLLLEVPPAGITRIRLHEGGGRPSLVAHLPPAPYR</sequence>
<accession>A0ABZ0S9S2</accession>
<evidence type="ECO:0000256" key="1">
    <source>
        <dbReference type="SAM" id="MobiDB-lite"/>
    </source>
</evidence>
<dbReference type="Gene3D" id="3.40.50.1240">
    <property type="entry name" value="Phosphoglycerate mutase-like"/>
    <property type="match status" value="1"/>
</dbReference>
<dbReference type="Pfam" id="PF00300">
    <property type="entry name" value="His_Phos_1"/>
    <property type="match status" value="2"/>
</dbReference>
<dbReference type="InterPro" id="IPR050275">
    <property type="entry name" value="PGM_Phosphatase"/>
</dbReference>
<dbReference type="InterPro" id="IPR013078">
    <property type="entry name" value="His_Pase_superF_clade-1"/>
</dbReference>
<dbReference type="RefSeq" id="WP_328987534.1">
    <property type="nucleotide sequence ID" value="NZ_CP121472.1"/>
</dbReference>